<evidence type="ECO:0000256" key="11">
    <source>
        <dbReference type="ARBA" id="ARBA00023157"/>
    </source>
</evidence>
<dbReference type="PANTHER" id="PTHR32080">
    <property type="entry name" value="ANTIFUNGAL PROTEIN GINKBILOBIN-2-LIKE"/>
    <property type="match status" value="1"/>
</dbReference>
<reference evidence="17" key="1">
    <citation type="submission" date="2017-07" db="EMBL/GenBank/DDBJ databases">
        <title>Taro Niue Genome Assembly and Annotation.</title>
        <authorList>
            <person name="Atibalentja N."/>
            <person name="Keating K."/>
            <person name="Fields C.J."/>
        </authorList>
    </citation>
    <scope>NUCLEOTIDE SEQUENCE</scope>
    <source>
        <strain evidence="17">Niue_2</strain>
        <tissue evidence="17">Leaf</tissue>
    </source>
</reference>
<dbReference type="Gene3D" id="3.30.430.20">
    <property type="entry name" value="Gnk2 domain, C-X8-C-X2-C motif"/>
    <property type="match status" value="2"/>
</dbReference>
<dbReference type="Proteomes" id="UP000652761">
    <property type="component" value="Unassembled WGS sequence"/>
</dbReference>
<dbReference type="FunFam" id="3.30.430.20:FF:000011">
    <property type="entry name" value="Cysteine-rich repeat secretory protein 15"/>
    <property type="match status" value="1"/>
</dbReference>
<dbReference type="InterPro" id="IPR038408">
    <property type="entry name" value="GNK2_sf"/>
</dbReference>
<dbReference type="PANTHER" id="PTHR32080:SF2">
    <property type="entry name" value="PLASMODESMATA-LOCATED PROTEIN 8"/>
    <property type="match status" value="1"/>
</dbReference>
<evidence type="ECO:0000256" key="13">
    <source>
        <dbReference type="ARBA" id="ARBA00038393"/>
    </source>
</evidence>
<dbReference type="CDD" id="cd23509">
    <property type="entry name" value="Gnk2-like"/>
    <property type="match status" value="2"/>
</dbReference>
<feature type="domain" description="Gnk2-homologous" evidence="16">
    <location>
        <begin position="158"/>
        <end position="257"/>
    </location>
</feature>
<sequence>MSWITCVEHLSCSRGSWRRCRPRTPLPFFLLLVASVITVRDHSCVAAASSAFIYAGCSPAKSQPNTPFQANLIALLSSITTSSSQASYNSFAVGNNGSTPPDAAVYGLYQCRNDLSMPDCATCVASALGQLNLVCSYAFSAVLQLDGCLVRYSNDDFLGRPDTTPVFKKCSNGTTTDAEFFRRRDDVLGDLQNGVGFRVSSSGTVQGDGQCLGDLTTADCGACLVAAVGQLKNACGSALAADVFLGQCYARYWASGYYPDSAQDSSEDDIGKTVAIIVGVLAGVALIVIFLSFLKRACHSPYL</sequence>
<evidence type="ECO:0000256" key="3">
    <source>
        <dbReference type="ARBA" id="ARBA00022475"/>
    </source>
</evidence>
<keyword evidence="10 14" id="KW-0472">Membrane</keyword>
<dbReference type="AlphaFoldDB" id="A0A843UJQ6"/>
<keyword evidence="5 14" id="KW-0812">Transmembrane</keyword>
<evidence type="ECO:0000256" key="5">
    <source>
        <dbReference type="ARBA" id="ARBA00022692"/>
    </source>
</evidence>
<dbReference type="SMR" id="A0A843UJQ6"/>
<gene>
    <name evidence="17" type="ORF">Taro_013767</name>
</gene>
<feature type="signal peptide" evidence="15">
    <location>
        <begin position="1"/>
        <end position="38"/>
    </location>
</feature>
<keyword evidence="6 15" id="KW-0732">Signal</keyword>
<dbReference type="GO" id="GO:0005886">
    <property type="term" value="C:plasma membrane"/>
    <property type="evidence" value="ECO:0007669"/>
    <property type="project" value="UniProtKB-SubCell"/>
</dbReference>
<evidence type="ECO:0000313" key="17">
    <source>
        <dbReference type="EMBL" id="MQL81303.1"/>
    </source>
</evidence>
<keyword evidence="9 14" id="KW-1133">Transmembrane helix</keyword>
<comment type="similarity">
    <text evidence="13">Belongs to the cysteine-rich repeat secretory protein family. Plasmodesmata-located proteins (PDLD) subfamily.</text>
</comment>
<dbReference type="InterPro" id="IPR051378">
    <property type="entry name" value="Cell2Cell_Antifungal"/>
</dbReference>
<dbReference type="InterPro" id="IPR002902">
    <property type="entry name" value="GNK2"/>
</dbReference>
<evidence type="ECO:0000256" key="10">
    <source>
        <dbReference type="ARBA" id="ARBA00023136"/>
    </source>
</evidence>
<dbReference type="GO" id="GO:0009506">
    <property type="term" value="C:plasmodesma"/>
    <property type="evidence" value="ECO:0007669"/>
    <property type="project" value="UniProtKB-SubCell"/>
</dbReference>
<dbReference type="OrthoDB" id="1097929at2759"/>
<dbReference type="Pfam" id="PF01657">
    <property type="entry name" value="Stress-antifung"/>
    <property type="match status" value="2"/>
</dbReference>
<evidence type="ECO:0000256" key="9">
    <source>
        <dbReference type="ARBA" id="ARBA00022989"/>
    </source>
</evidence>
<evidence type="ECO:0000256" key="14">
    <source>
        <dbReference type="SAM" id="Phobius"/>
    </source>
</evidence>
<keyword evidence="11" id="KW-1015">Disulfide bond</keyword>
<keyword evidence="8" id="KW-0965">Cell junction</keyword>
<feature type="domain" description="Gnk2-homologous" evidence="16">
    <location>
        <begin position="50"/>
        <end position="157"/>
    </location>
</feature>
<feature type="transmembrane region" description="Helical" evidence="14">
    <location>
        <begin position="274"/>
        <end position="294"/>
    </location>
</feature>
<name>A0A843UJQ6_COLES</name>
<proteinExistence type="inferred from homology"/>
<dbReference type="FunFam" id="3.30.430.20:FF:000001">
    <property type="entry name" value="cysteine-rich repeat secretory protein 3"/>
    <property type="match status" value="1"/>
</dbReference>
<keyword evidence="2" id="KW-0813">Transport</keyword>
<feature type="chain" id="PRO_5032486995" description="Gnk2-homologous domain-containing protein" evidence="15">
    <location>
        <begin position="39"/>
        <end position="303"/>
    </location>
</feature>
<dbReference type="PROSITE" id="PS51473">
    <property type="entry name" value="GNK2"/>
    <property type="match status" value="2"/>
</dbReference>
<evidence type="ECO:0000313" key="18">
    <source>
        <dbReference type="Proteomes" id="UP000652761"/>
    </source>
</evidence>
<comment type="caution">
    <text evidence="17">The sequence shown here is derived from an EMBL/GenBank/DDBJ whole genome shotgun (WGS) entry which is preliminary data.</text>
</comment>
<keyword evidence="3" id="KW-1003">Cell membrane</keyword>
<comment type="subcellular location">
    <subcellularLocation>
        <location evidence="12">Cell junction</location>
        <location evidence="12">Plasmodesma</location>
    </subcellularLocation>
    <subcellularLocation>
        <location evidence="1">Cell membrane</location>
        <topology evidence="1">Single-pass type I membrane protein</topology>
    </subcellularLocation>
</comment>
<evidence type="ECO:0000256" key="1">
    <source>
        <dbReference type="ARBA" id="ARBA00004251"/>
    </source>
</evidence>
<dbReference type="EMBL" id="NMUH01000559">
    <property type="protein sequence ID" value="MQL81303.1"/>
    <property type="molecule type" value="Genomic_DNA"/>
</dbReference>
<protein>
    <recommendedName>
        <fullName evidence="16">Gnk2-homologous domain-containing protein</fullName>
    </recommendedName>
</protein>
<keyword evidence="18" id="KW-1185">Reference proteome</keyword>
<evidence type="ECO:0000259" key="16">
    <source>
        <dbReference type="PROSITE" id="PS51473"/>
    </source>
</evidence>
<keyword evidence="7" id="KW-0677">Repeat</keyword>
<accession>A0A843UJQ6</accession>
<evidence type="ECO:0000256" key="4">
    <source>
        <dbReference type="ARBA" id="ARBA00022581"/>
    </source>
</evidence>
<evidence type="ECO:0000256" key="8">
    <source>
        <dbReference type="ARBA" id="ARBA00022949"/>
    </source>
</evidence>
<keyword evidence="4" id="KW-0945">Host-virus interaction</keyword>
<organism evidence="17 18">
    <name type="scientific">Colocasia esculenta</name>
    <name type="common">Wild taro</name>
    <name type="synonym">Arum esculentum</name>
    <dbReference type="NCBI Taxonomy" id="4460"/>
    <lineage>
        <taxon>Eukaryota</taxon>
        <taxon>Viridiplantae</taxon>
        <taxon>Streptophyta</taxon>
        <taxon>Embryophyta</taxon>
        <taxon>Tracheophyta</taxon>
        <taxon>Spermatophyta</taxon>
        <taxon>Magnoliopsida</taxon>
        <taxon>Liliopsida</taxon>
        <taxon>Araceae</taxon>
        <taxon>Aroideae</taxon>
        <taxon>Colocasieae</taxon>
        <taxon>Colocasia</taxon>
    </lineage>
</organism>
<evidence type="ECO:0000256" key="6">
    <source>
        <dbReference type="ARBA" id="ARBA00022729"/>
    </source>
</evidence>
<evidence type="ECO:0000256" key="7">
    <source>
        <dbReference type="ARBA" id="ARBA00022737"/>
    </source>
</evidence>
<evidence type="ECO:0000256" key="2">
    <source>
        <dbReference type="ARBA" id="ARBA00022448"/>
    </source>
</evidence>
<evidence type="ECO:0000256" key="12">
    <source>
        <dbReference type="ARBA" id="ARBA00024184"/>
    </source>
</evidence>
<evidence type="ECO:0000256" key="15">
    <source>
        <dbReference type="SAM" id="SignalP"/>
    </source>
</evidence>